<dbReference type="InterPro" id="IPR008984">
    <property type="entry name" value="SMAD_FHA_dom_sf"/>
</dbReference>
<evidence type="ECO:0000256" key="1">
    <source>
        <dbReference type="ARBA" id="ARBA00022741"/>
    </source>
</evidence>
<dbReference type="InterPro" id="IPR000253">
    <property type="entry name" value="FHA_dom"/>
</dbReference>
<dbReference type="SMART" id="SM00382">
    <property type="entry name" value="AAA"/>
    <property type="match status" value="1"/>
</dbReference>
<dbReference type="EMBL" id="WJIE01000011">
    <property type="protein sequence ID" value="MRG96308.1"/>
    <property type="molecule type" value="Genomic_DNA"/>
</dbReference>
<dbReference type="CDD" id="cd00060">
    <property type="entry name" value="FHA"/>
    <property type="match status" value="1"/>
</dbReference>
<keyword evidence="2" id="KW-0067">ATP-binding</keyword>
<dbReference type="Gene3D" id="1.10.10.60">
    <property type="entry name" value="Homeodomain-like"/>
    <property type="match status" value="1"/>
</dbReference>
<comment type="caution">
    <text evidence="5">The sequence shown here is derived from an EMBL/GenBank/DDBJ whole genome shotgun (WGS) entry which is preliminary data.</text>
</comment>
<dbReference type="AlphaFoldDB" id="A0A6N7PW70"/>
<dbReference type="InterPro" id="IPR025943">
    <property type="entry name" value="Sigma_54_int_dom_ATP-bd_2"/>
</dbReference>
<organism evidence="5 6">
    <name type="scientific">Polyangium spumosum</name>
    <dbReference type="NCBI Taxonomy" id="889282"/>
    <lineage>
        <taxon>Bacteria</taxon>
        <taxon>Pseudomonadati</taxon>
        <taxon>Myxococcota</taxon>
        <taxon>Polyangia</taxon>
        <taxon>Polyangiales</taxon>
        <taxon>Polyangiaceae</taxon>
        <taxon>Polyangium</taxon>
    </lineage>
</organism>
<dbReference type="GO" id="GO:0005524">
    <property type="term" value="F:ATP binding"/>
    <property type="evidence" value="ECO:0007669"/>
    <property type="project" value="UniProtKB-KW"/>
</dbReference>
<dbReference type="Gene3D" id="2.60.200.20">
    <property type="match status" value="1"/>
</dbReference>
<evidence type="ECO:0000259" key="4">
    <source>
        <dbReference type="PROSITE" id="PS50045"/>
    </source>
</evidence>
<dbReference type="InterPro" id="IPR003593">
    <property type="entry name" value="AAA+_ATPase"/>
</dbReference>
<dbReference type="Pfam" id="PF25601">
    <property type="entry name" value="AAA_lid_14"/>
    <property type="match status" value="1"/>
</dbReference>
<reference evidence="5 6" key="1">
    <citation type="submission" date="2019-10" db="EMBL/GenBank/DDBJ databases">
        <title>A soil myxobacterium in the family Polyangiaceae.</title>
        <authorList>
            <person name="Li Y."/>
            <person name="Wang J."/>
        </authorList>
    </citation>
    <scope>NUCLEOTIDE SEQUENCE [LARGE SCALE GENOMIC DNA]</scope>
    <source>
        <strain evidence="5 6">DSM 14734</strain>
    </source>
</reference>
<proteinExistence type="predicted"/>
<evidence type="ECO:0000256" key="2">
    <source>
        <dbReference type="ARBA" id="ARBA00022840"/>
    </source>
</evidence>
<evidence type="ECO:0000313" key="6">
    <source>
        <dbReference type="Proteomes" id="UP000440224"/>
    </source>
</evidence>
<dbReference type="InterPro" id="IPR058031">
    <property type="entry name" value="AAA_lid_NorR"/>
</dbReference>
<dbReference type="RefSeq" id="WP_153823119.1">
    <property type="nucleotide sequence ID" value="NZ_WJIE01000011.1"/>
</dbReference>
<evidence type="ECO:0000259" key="3">
    <source>
        <dbReference type="PROSITE" id="PS50006"/>
    </source>
</evidence>
<keyword evidence="6" id="KW-1185">Reference proteome</keyword>
<dbReference type="OrthoDB" id="5482472at2"/>
<dbReference type="SUPFAM" id="SSF52540">
    <property type="entry name" value="P-loop containing nucleoside triphosphate hydrolases"/>
    <property type="match status" value="1"/>
</dbReference>
<dbReference type="SMART" id="SM00240">
    <property type="entry name" value="FHA"/>
    <property type="match status" value="1"/>
</dbReference>
<dbReference type="GO" id="GO:0006355">
    <property type="term" value="P:regulation of DNA-templated transcription"/>
    <property type="evidence" value="ECO:0007669"/>
    <property type="project" value="InterPro"/>
</dbReference>
<dbReference type="Gene3D" id="3.40.50.300">
    <property type="entry name" value="P-loop containing nucleotide triphosphate hydrolases"/>
    <property type="match status" value="1"/>
</dbReference>
<dbReference type="Pfam" id="PF00498">
    <property type="entry name" value="FHA"/>
    <property type="match status" value="1"/>
</dbReference>
<name>A0A6N7PW70_9BACT</name>
<evidence type="ECO:0000313" key="5">
    <source>
        <dbReference type="EMBL" id="MRG96308.1"/>
    </source>
</evidence>
<dbReference type="PANTHER" id="PTHR32071:SF77">
    <property type="entry name" value="TRANSCRIPTIONAL REGULATORY PROTEIN"/>
    <property type="match status" value="1"/>
</dbReference>
<dbReference type="PROSITE" id="PS50045">
    <property type="entry name" value="SIGMA54_INTERACT_4"/>
    <property type="match status" value="1"/>
</dbReference>
<dbReference type="PROSITE" id="PS00676">
    <property type="entry name" value="SIGMA54_INTERACT_2"/>
    <property type="match status" value="1"/>
</dbReference>
<dbReference type="Proteomes" id="UP000440224">
    <property type="component" value="Unassembled WGS sequence"/>
</dbReference>
<feature type="domain" description="FHA" evidence="3">
    <location>
        <begin position="50"/>
        <end position="112"/>
    </location>
</feature>
<dbReference type="Gene3D" id="1.10.8.60">
    <property type="match status" value="1"/>
</dbReference>
<dbReference type="CDD" id="cd00009">
    <property type="entry name" value="AAA"/>
    <property type="match status" value="1"/>
</dbReference>
<accession>A0A6N7PW70</accession>
<keyword evidence="1" id="KW-0547">Nucleotide-binding</keyword>
<dbReference type="PANTHER" id="PTHR32071">
    <property type="entry name" value="TRANSCRIPTIONAL REGULATORY PROTEIN"/>
    <property type="match status" value="1"/>
</dbReference>
<dbReference type="FunFam" id="3.40.50.300:FF:000006">
    <property type="entry name" value="DNA-binding transcriptional regulator NtrC"/>
    <property type="match status" value="1"/>
</dbReference>
<dbReference type="SUPFAM" id="SSF49879">
    <property type="entry name" value="SMAD/FHA domain"/>
    <property type="match status" value="1"/>
</dbReference>
<dbReference type="PROSITE" id="PS50006">
    <property type="entry name" value="FHA_DOMAIN"/>
    <property type="match status" value="1"/>
</dbReference>
<feature type="domain" description="Sigma-54 factor interaction" evidence="4">
    <location>
        <begin position="163"/>
        <end position="385"/>
    </location>
</feature>
<sequence>MNETFTTTEDVPEDDLRPAARPLPFLFVVLHCDNPTLGGARYDLSGVDEITIGRGSTREASRVDERGARRLALRLPSSTVSRAHARLVRTYGEWLLEDLDSKNGCCVNGERVARAHIRDGDFIEIGSVVLRYRAALPAPPDAAEDLDSALRPPEAFGFSTLLPAVAAGLGTLARVARLPISTLLLGETGTGKEVLAKGIHALSGRPGPLVAVNCGGLPSSLVESQLFGHVKGAFTGAQRDEPGYIRSAEGGTLFLDEVGDLPLPAQATVLRALQEREVVPVGGTRPTLVDVRVLAATHKSLDALCLRGEFRDDLLARLAGYQHTLPPLRERIEDVGLLISDLFRRTNIPGVMDARLSVATGRRLLSYAWHHNIRELKQALTMGVGLAERGVVEPSHLPEGVVKAPAKLRPTSEAPSSQGDLRERLVSLLQAHRGNVTAVARVMGKSRIHIHRWMEKLGIHLDDYRG</sequence>
<gene>
    <name evidence="5" type="ORF">GF068_30955</name>
</gene>
<protein>
    <submittedName>
        <fullName evidence="5">FHA domain-containing protein</fullName>
    </submittedName>
</protein>
<dbReference type="InterPro" id="IPR002078">
    <property type="entry name" value="Sigma_54_int"/>
</dbReference>
<dbReference type="Pfam" id="PF00158">
    <property type="entry name" value="Sigma54_activat"/>
    <property type="match status" value="1"/>
</dbReference>
<dbReference type="InterPro" id="IPR027417">
    <property type="entry name" value="P-loop_NTPase"/>
</dbReference>